<keyword evidence="1" id="KW-0238">DNA-binding</keyword>
<accession>A0A4Y8KI98</accession>
<dbReference type="RefSeq" id="WP_134175810.1">
    <property type="nucleotide sequence ID" value="NZ_SODI01000002.1"/>
</dbReference>
<dbReference type="Proteomes" id="UP000298218">
    <property type="component" value="Unassembled WGS sequence"/>
</dbReference>
<comment type="caution">
    <text evidence="1">The sequence shown here is derived from an EMBL/GenBank/DDBJ whole genome shotgun (WGS) entry which is preliminary data.</text>
</comment>
<dbReference type="EMBL" id="SOHQ01000044">
    <property type="protein sequence ID" value="TFD75300.1"/>
    <property type="molecule type" value="Genomic_DNA"/>
</dbReference>
<dbReference type="AlphaFoldDB" id="A0A4Y8KI98"/>
<organism evidence="1 2">
    <name type="scientific">Cryobacterium psychrophilum</name>
    <dbReference type="NCBI Taxonomy" id="41988"/>
    <lineage>
        <taxon>Bacteria</taxon>
        <taxon>Bacillati</taxon>
        <taxon>Actinomycetota</taxon>
        <taxon>Actinomycetes</taxon>
        <taxon>Micrococcales</taxon>
        <taxon>Microbacteriaceae</taxon>
        <taxon>Cryobacterium</taxon>
    </lineage>
</organism>
<protein>
    <submittedName>
        <fullName evidence="1">DNA-binding protein</fullName>
    </submittedName>
</protein>
<name>A0A4Y8KI98_9MICO</name>
<reference evidence="1 2" key="1">
    <citation type="submission" date="2019-03" db="EMBL/GenBank/DDBJ databases">
        <title>Genomics of glacier-inhabiting Cryobacterium strains.</title>
        <authorList>
            <person name="Liu Q."/>
            <person name="Xin Y.-H."/>
        </authorList>
    </citation>
    <scope>NUCLEOTIDE SEQUENCE [LARGE SCALE GENOMIC DNA]</scope>
    <source>
        <strain evidence="1 2">CGMCC 1.4292</strain>
    </source>
</reference>
<evidence type="ECO:0000313" key="2">
    <source>
        <dbReference type="Proteomes" id="UP000298218"/>
    </source>
</evidence>
<keyword evidence="2" id="KW-1185">Reference proteome</keyword>
<proteinExistence type="predicted"/>
<dbReference type="OrthoDB" id="5524782at2"/>
<gene>
    <name evidence="1" type="ORF">E3T53_15960</name>
</gene>
<sequence length="95" mass="10915">MDEITVMPPWPASMLRRYGDMLSVSDVSRVLNMEPRNVRGLLTTVDVSTRLPGVKIGKSWRIARDQLHRYLVIHHNAIHCDDDSTFSSLHDERDS</sequence>
<evidence type="ECO:0000313" key="1">
    <source>
        <dbReference type="EMBL" id="TFD75300.1"/>
    </source>
</evidence>
<dbReference type="GO" id="GO:0003677">
    <property type="term" value="F:DNA binding"/>
    <property type="evidence" value="ECO:0007669"/>
    <property type="project" value="UniProtKB-KW"/>
</dbReference>